<keyword evidence="3" id="KW-1185">Reference proteome</keyword>
<name>A0ABR5SC82_9BACT</name>
<dbReference type="Pfam" id="PF05573">
    <property type="entry name" value="NosL"/>
    <property type="match status" value="1"/>
</dbReference>
<evidence type="ECO:0000313" key="3">
    <source>
        <dbReference type="Proteomes" id="UP000060487"/>
    </source>
</evidence>
<dbReference type="PANTHER" id="PTHR41247">
    <property type="entry name" value="HTH-TYPE TRANSCRIPTIONAL REPRESSOR YCNK"/>
    <property type="match status" value="1"/>
</dbReference>
<protein>
    <submittedName>
        <fullName evidence="2">Nitrous oxide reductase accessory protein NosL</fullName>
    </submittedName>
</protein>
<evidence type="ECO:0000256" key="1">
    <source>
        <dbReference type="SAM" id="SignalP"/>
    </source>
</evidence>
<comment type="caution">
    <text evidence="2">The sequence shown here is derived from an EMBL/GenBank/DDBJ whole genome shotgun (WGS) entry which is preliminary data.</text>
</comment>
<reference evidence="2 3" key="1">
    <citation type="submission" date="2015-11" db="EMBL/GenBank/DDBJ databases">
        <authorList>
            <person name="Lin W."/>
        </authorList>
    </citation>
    <scope>NUCLEOTIDE SEQUENCE [LARGE SCALE GENOMIC DNA]</scope>
    <source>
        <strain evidence="2 3">HCH-1</strain>
    </source>
</reference>
<proteinExistence type="predicted"/>
<accession>A0ABR5SC82</accession>
<dbReference type="SUPFAM" id="SSF160387">
    <property type="entry name" value="NosL/MerB-like"/>
    <property type="match status" value="1"/>
</dbReference>
<sequence>MLRKSFVCALLLVVISVTVYAAEPHKPSAADKCAVCGMLVTPHVKWLSQIIFKDGSVMFFDGPKDMFKFYFDIPKFAPAKTQADISDIYVTEYYTAKPVDAKTVVFVTGSDVMGPMGKEFVPVTADKVNSFMVDHKGQKSLKFDEVKVADFHSGNMDKSHADHKH</sequence>
<feature type="signal peptide" evidence="1">
    <location>
        <begin position="1"/>
        <end position="21"/>
    </location>
</feature>
<evidence type="ECO:0000313" key="2">
    <source>
        <dbReference type="EMBL" id="KWT79585.1"/>
    </source>
</evidence>
<dbReference type="InterPro" id="IPR008719">
    <property type="entry name" value="N2O_reductase_NosL"/>
</dbReference>
<feature type="chain" id="PRO_5045045791" evidence="1">
    <location>
        <begin position="22"/>
        <end position="165"/>
    </location>
</feature>
<dbReference type="RefSeq" id="WP_085053360.1">
    <property type="nucleotide sequence ID" value="NZ_LNQR01000104.1"/>
</dbReference>
<dbReference type="Gene3D" id="3.30.70.2050">
    <property type="match status" value="1"/>
</dbReference>
<dbReference type="EMBL" id="LNQR01000104">
    <property type="protein sequence ID" value="KWT79585.1"/>
    <property type="molecule type" value="Genomic_DNA"/>
</dbReference>
<dbReference type="Proteomes" id="UP000060487">
    <property type="component" value="Unassembled WGS sequence"/>
</dbReference>
<organism evidence="2 3">
    <name type="scientific">Candidatus Magnetominusculus xianensis</name>
    <dbReference type="NCBI Taxonomy" id="1748249"/>
    <lineage>
        <taxon>Bacteria</taxon>
        <taxon>Pseudomonadati</taxon>
        <taxon>Nitrospirota</taxon>
        <taxon>Nitrospiria</taxon>
        <taxon>Nitrospirales</taxon>
        <taxon>Nitrospiraceae</taxon>
        <taxon>Candidatus Magnetominusculus</taxon>
    </lineage>
</organism>
<keyword evidence="1" id="KW-0732">Signal</keyword>
<dbReference type="PANTHER" id="PTHR41247:SF1">
    <property type="entry name" value="HTH-TYPE TRANSCRIPTIONAL REPRESSOR YCNK"/>
    <property type="match status" value="1"/>
</dbReference>
<gene>
    <name evidence="2" type="ORF">ASN18_2739</name>
</gene>